<evidence type="ECO:0000313" key="1">
    <source>
        <dbReference type="EMBL" id="NMH60736.1"/>
    </source>
</evidence>
<keyword evidence="2" id="KW-1185">Reference proteome</keyword>
<evidence type="ECO:0000313" key="2">
    <source>
        <dbReference type="Proteomes" id="UP000709336"/>
    </source>
</evidence>
<proteinExistence type="predicted"/>
<sequence>MTKKGAILLLFAAFIVPVILAKFALDNDWFSRGSTNKGELLQPVKDINALLAEQPKRWRLLYTLPEQCRQSCQNAIYSIHQVWLALGKESDRAEVTVLVTDKSDPTITRQIAEENNINTITTTRDKLESSELNTSGEEILLVDTLNNAMLRYQVYDDKQEAVMASRDILADLKKLLKLSRIG</sequence>
<protein>
    <submittedName>
        <fullName evidence="1">Uncharacterized protein</fullName>
    </submittedName>
</protein>
<dbReference type="EMBL" id="JAATNW010000006">
    <property type="protein sequence ID" value="NMH60736.1"/>
    <property type="molecule type" value="Genomic_DNA"/>
</dbReference>
<gene>
    <name evidence="1" type="ORF">HCJ96_11930</name>
</gene>
<accession>A0ABX1R501</accession>
<organism evidence="1 2">
    <name type="scientific">Alteromonas ponticola</name>
    <dbReference type="NCBI Taxonomy" id="2720613"/>
    <lineage>
        <taxon>Bacteria</taxon>
        <taxon>Pseudomonadati</taxon>
        <taxon>Pseudomonadota</taxon>
        <taxon>Gammaproteobacteria</taxon>
        <taxon>Alteromonadales</taxon>
        <taxon>Alteromonadaceae</taxon>
        <taxon>Alteromonas/Salinimonas group</taxon>
        <taxon>Alteromonas</taxon>
    </lineage>
</organism>
<reference evidence="1 2" key="1">
    <citation type="submission" date="2020-03" db="EMBL/GenBank/DDBJ databases">
        <title>Alteromonas ponticola sp. nov., isolated from seawater.</title>
        <authorList>
            <person name="Yoon J.-H."/>
            <person name="Kim Y.-O."/>
        </authorList>
    </citation>
    <scope>NUCLEOTIDE SEQUENCE [LARGE SCALE GENOMIC DNA]</scope>
    <source>
        <strain evidence="1 2">MYP5</strain>
    </source>
</reference>
<dbReference type="Proteomes" id="UP000709336">
    <property type="component" value="Unassembled WGS sequence"/>
</dbReference>
<name>A0ABX1R501_9ALTE</name>
<comment type="caution">
    <text evidence="1">The sequence shown here is derived from an EMBL/GenBank/DDBJ whole genome shotgun (WGS) entry which is preliminary data.</text>
</comment>